<evidence type="ECO:0000259" key="2">
    <source>
        <dbReference type="Pfam" id="PF20469"/>
    </source>
</evidence>
<dbReference type="PANTHER" id="PTHR43581">
    <property type="entry name" value="ATP/GTP PHOSPHATASE"/>
    <property type="match status" value="1"/>
</dbReference>
<dbReference type="InterPro" id="IPR034139">
    <property type="entry name" value="TOPRIM_OLD"/>
</dbReference>
<dbReference type="CDD" id="cd01026">
    <property type="entry name" value="TOPRIM_OLD"/>
    <property type="match status" value="1"/>
</dbReference>
<gene>
    <name evidence="3" type="ORF">I4901_16520</name>
</gene>
<dbReference type="Proteomes" id="UP000612266">
    <property type="component" value="Unassembled WGS sequence"/>
</dbReference>
<dbReference type="EMBL" id="JADSJR010000029">
    <property type="protein sequence ID" value="MBG2915972.1"/>
    <property type="molecule type" value="Genomic_DNA"/>
</dbReference>
<dbReference type="Pfam" id="PF20469">
    <property type="entry name" value="OLD-like_TOPRIM"/>
    <property type="match status" value="1"/>
</dbReference>
<protein>
    <submittedName>
        <fullName evidence="3">AAA family ATPase</fullName>
    </submittedName>
</protein>
<evidence type="ECO:0000259" key="1">
    <source>
        <dbReference type="Pfam" id="PF13175"/>
    </source>
</evidence>
<dbReference type="InterPro" id="IPR041685">
    <property type="entry name" value="AAA_GajA/Old/RecF-like"/>
</dbReference>
<dbReference type="InterPro" id="IPR051396">
    <property type="entry name" value="Bact_Antivir_Def_Nuclease"/>
</dbReference>
<dbReference type="InterPro" id="IPR027417">
    <property type="entry name" value="P-loop_NTPase"/>
</dbReference>
<proteinExistence type="predicted"/>
<evidence type="ECO:0000313" key="3">
    <source>
        <dbReference type="EMBL" id="MBG2915972.1"/>
    </source>
</evidence>
<evidence type="ECO:0000313" key="4">
    <source>
        <dbReference type="Proteomes" id="UP000612266"/>
    </source>
</evidence>
<dbReference type="PANTHER" id="PTHR43581:SF4">
    <property type="entry name" value="ATP_GTP PHOSPHATASE"/>
    <property type="match status" value="1"/>
</dbReference>
<feature type="domain" description="OLD protein-like TOPRIM" evidence="2">
    <location>
        <begin position="392"/>
        <end position="458"/>
    </location>
</feature>
<comment type="caution">
    <text evidence="3">The sequence shown here is derived from an EMBL/GenBank/DDBJ whole genome shotgun (WGS) entry which is preliminary data.</text>
</comment>
<dbReference type="AlphaFoldDB" id="A0A8I0WWD5"/>
<reference evidence="3" key="1">
    <citation type="submission" date="2020-11" db="EMBL/GenBank/DDBJ databases">
        <title>Enhanced detection system for hospital associated transmission using whole genome sequencing surveillance.</title>
        <authorList>
            <person name="Harrison L.H."/>
            <person name="Van Tyne D."/>
            <person name="Marsh J.W."/>
            <person name="Griffith M.P."/>
            <person name="Snyder D.J."/>
            <person name="Cooper V.S."/>
            <person name="Mustapha M."/>
        </authorList>
    </citation>
    <scope>NUCLEOTIDE SEQUENCE</scope>
    <source>
        <strain evidence="3">PR00070</strain>
    </source>
</reference>
<organism evidence="3 4">
    <name type="scientific">Proteus terrae subsp. cibarius</name>
    <dbReference type="NCBI Taxonomy" id="626774"/>
    <lineage>
        <taxon>Bacteria</taxon>
        <taxon>Pseudomonadati</taxon>
        <taxon>Pseudomonadota</taxon>
        <taxon>Gammaproteobacteria</taxon>
        <taxon>Enterobacterales</taxon>
        <taxon>Morganellaceae</taxon>
        <taxon>Proteus</taxon>
    </lineage>
</organism>
<dbReference type="SUPFAM" id="SSF52540">
    <property type="entry name" value="P-loop containing nucleoside triphosphate hydrolases"/>
    <property type="match status" value="1"/>
</dbReference>
<sequence length="590" mass="65962">MTVRLIKVSVTNFRSCKSTEVVLRPYTALVGYNNAGKSNIILAIKWLLEGSLLNDADMYDPKKPVLVKGVIEGVTDGVLKLLSDENQKKIAPFIINETLTFVRKQETEVVKEEKTKVNKILEVFDGETWKKNPGGIDGAISNLFPEPIHIPAMSDAVEDATKNKSGTTIAKILAAIVSEIKKEYESKFSENISEISKYLSHDGSTRLDSLEQIDKDVSQKVNQFFPDVSVKLHFPTPTLDEIFKSGTLKVFEQRAESSIMQDIGRFGHGTQRSIQMALIQYLADIKKGSSDTKKSNTLIFIDEPELYLHPAAINSVRESLVALSELGFQVIISTHSASMFSAKHACNAIQVYKSSEGTIARKTISEKIQELHKASSPQLHSAFTLSNSSYFLFSEQVLLVEGKTETNVLRALYKKIRGCELNSTKTSIVAVDGKGSLLKMAEVINSIGIKTRILADCDFLSIIFMTPYFQKMLGDECDGLLLSLDNLSDSQSLQLTNTITSLDSFKGSSSKDFIKICNHEETKDYIQKIHQKLKNEGIYIWKSGDIEQVYGFGKKQLEWDKLVECLSDDDKDAQSVITNYDEMEDFIMWI</sequence>
<dbReference type="Gene3D" id="3.40.50.300">
    <property type="entry name" value="P-loop containing nucleotide triphosphate hydrolases"/>
    <property type="match status" value="1"/>
</dbReference>
<feature type="domain" description="Endonuclease GajA/Old nuclease/RecF-like AAA" evidence="1">
    <location>
        <begin position="5"/>
        <end position="110"/>
    </location>
</feature>
<dbReference type="Pfam" id="PF13175">
    <property type="entry name" value="AAA_15"/>
    <property type="match status" value="2"/>
</dbReference>
<dbReference type="RefSeq" id="WP_196563970.1">
    <property type="nucleotide sequence ID" value="NZ_JADSJR010000029.1"/>
</dbReference>
<name>A0A8I0WWD5_9GAMM</name>
<accession>A0A8I0WWD5</accession>
<feature type="domain" description="Endonuclease GajA/Old nuclease/RecF-like AAA" evidence="1">
    <location>
        <begin position="117"/>
        <end position="339"/>
    </location>
</feature>
<dbReference type="CDD" id="cd00267">
    <property type="entry name" value="ABC_ATPase"/>
    <property type="match status" value="1"/>
</dbReference>